<dbReference type="PANTHER" id="PTHR45870:SF2">
    <property type="entry name" value="TUBULIN MONOGLYCYLASE TTLL3"/>
    <property type="match status" value="1"/>
</dbReference>
<evidence type="ECO:0000256" key="4">
    <source>
        <dbReference type="ARBA" id="ARBA00022741"/>
    </source>
</evidence>
<evidence type="ECO:0000256" key="2">
    <source>
        <dbReference type="ARBA" id="ARBA00022490"/>
    </source>
</evidence>
<evidence type="ECO:0000256" key="6">
    <source>
        <dbReference type="SAM" id="MobiDB-lite"/>
    </source>
</evidence>
<name>A0A6G0TWR4_APHGL</name>
<dbReference type="EMBL" id="VYZN01000014">
    <property type="protein sequence ID" value="KAE9540054.1"/>
    <property type="molecule type" value="Genomic_DNA"/>
</dbReference>
<dbReference type="Pfam" id="PF03133">
    <property type="entry name" value="TTL"/>
    <property type="match status" value="1"/>
</dbReference>
<gene>
    <name evidence="7" type="ORF">AGLY_005306</name>
</gene>
<dbReference type="GO" id="GO:0003341">
    <property type="term" value="P:cilium movement"/>
    <property type="evidence" value="ECO:0007669"/>
    <property type="project" value="TreeGrafter"/>
</dbReference>
<evidence type="ECO:0000313" key="8">
    <source>
        <dbReference type="Proteomes" id="UP000475862"/>
    </source>
</evidence>
<dbReference type="OrthoDB" id="6598978at2759"/>
<keyword evidence="5" id="KW-0067">ATP-binding</keyword>
<dbReference type="Gene3D" id="3.30.470.20">
    <property type="entry name" value="ATP-grasp fold, B domain"/>
    <property type="match status" value="1"/>
</dbReference>
<dbReference type="GO" id="GO:0015630">
    <property type="term" value="C:microtubule cytoskeleton"/>
    <property type="evidence" value="ECO:0007669"/>
    <property type="project" value="TreeGrafter"/>
</dbReference>
<dbReference type="Proteomes" id="UP000475862">
    <property type="component" value="Unassembled WGS sequence"/>
</dbReference>
<dbReference type="AlphaFoldDB" id="A0A6G0TWR4"/>
<keyword evidence="2" id="KW-0963">Cytoplasm</keyword>
<evidence type="ECO:0000256" key="3">
    <source>
        <dbReference type="ARBA" id="ARBA00022598"/>
    </source>
</evidence>
<keyword evidence="3" id="KW-0436">Ligase</keyword>
<organism evidence="7 8">
    <name type="scientific">Aphis glycines</name>
    <name type="common">Soybean aphid</name>
    <dbReference type="NCBI Taxonomy" id="307491"/>
    <lineage>
        <taxon>Eukaryota</taxon>
        <taxon>Metazoa</taxon>
        <taxon>Ecdysozoa</taxon>
        <taxon>Arthropoda</taxon>
        <taxon>Hexapoda</taxon>
        <taxon>Insecta</taxon>
        <taxon>Pterygota</taxon>
        <taxon>Neoptera</taxon>
        <taxon>Paraneoptera</taxon>
        <taxon>Hemiptera</taxon>
        <taxon>Sternorrhyncha</taxon>
        <taxon>Aphidomorpha</taxon>
        <taxon>Aphidoidea</taxon>
        <taxon>Aphididae</taxon>
        <taxon>Aphidini</taxon>
        <taxon>Aphis</taxon>
        <taxon>Aphis</taxon>
    </lineage>
</organism>
<comment type="subcellular location">
    <subcellularLocation>
        <location evidence="1">Cytoplasm</location>
    </subcellularLocation>
</comment>
<dbReference type="InterPro" id="IPR051437">
    <property type="entry name" value="TTLL_monoglycylase"/>
</dbReference>
<evidence type="ECO:0000256" key="1">
    <source>
        <dbReference type="ARBA" id="ARBA00004496"/>
    </source>
</evidence>
<evidence type="ECO:0000313" key="7">
    <source>
        <dbReference type="EMBL" id="KAE9540054.1"/>
    </source>
</evidence>
<proteinExistence type="predicted"/>
<dbReference type="PANTHER" id="PTHR45870">
    <property type="entry name" value="TUBULIN MONOGLYCYLASE TTLL3"/>
    <property type="match status" value="1"/>
</dbReference>
<accession>A0A6G0TWR4</accession>
<dbReference type="GO" id="GO:0005524">
    <property type="term" value="F:ATP binding"/>
    <property type="evidence" value="ECO:0007669"/>
    <property type="project" value="UniProtKB-KW"/>
</dbReference>
<keyword evidence="4" id="KW-0547">Nucleotide-binding</keyword>
<dbReference type="GO" id="GO:0070736">
    <property type="term" value="F:protein-glycine ligase activity, initiating"/>
    <property type="evidence" value="ECO:0007669"/>
    <property type="project" value="TreeGrafter"/>
</dbReference>
<dbReference type="InterPro" id="IPR004344">
    <property type="entry name" value="TTL/TTLL_fam"/>
</dbReference>
<comment type="caution">
    <text evidence="7">The sequence shown here is derived from an EMBL/GenBank/DDBJ whole genome shotgun (WGS) entry which is preliminary data.</text>
</comment>
<feature type="region of interest" description="Disordered" evidence="6">
    <location>
        <begin position="471"/>
        <end position="492"/>
    </location>
</feature>
<evidence type="ECO:0000256" key="5">
    <source>
        <dbReference type="ARBA" id="ARBA00022840"/>
    </source>
</evidence>
<dbReference type="GO" id="GO:0060271">
    <property type="term" value="P:cilium assembly"/>
    <property type="evidence" value="ECO:0007669"/>
    <property type="project" value="TreeGrafter"/>
</dbReference>
<keyword evidence="8" id="KW-1185">Reference proteome</keyword>
<reference evidence="7 8" key="1">
    <citation type="submission" date="2019-08" db="EMBL/GenBank/DDBJ databases">
        <title>The genome of the soybean aphid Biotype 1, its phylome, world population structure and adaptation to the North American continent.</title>
        <authorList>
            <person name="Giordano R."/>
            <person name="Donthu R.K."/>
            <person name="Hernandez A.G."/>
            <person name="Wright C.L."/>
            <person name="Zimin A.V."/>
        </authorList>
    </citation>
    <scope>NUCLEOTIDE SEQUENCE [LARGE SCALE GENOMIC DNA]</scope>
    <source>
        <tissue evidence="7">Whole aphids</tissue>
    </source>
</reference>
<sequence>MAYSNKISLRLNGNKILSNKSVSGKLSSPDKMAKRMPTVSSFELGDLTTAKFISSVSNYSKGSNITLSHDKSHRGNCKNSVGTVDQAIRERKIFTAVVKMPAEIQTTLIENGWIGKIKVDDDYFRKSSPTVILSLHNNVERVKAVVKRYESGLIWTDSHSGGINWMTLDPDIVINRFPRDANTALKLCGNILADKSEFDVHYPRAYRACADEVHADRSFVADYSLTACMSLLRAFVDGDHRAMCANSGQAPLSALHFAAIKCHQYLTGDGSLRTSDFSGKGAGWETFFEHYYMIVHEQKKFTVPGTGDDVDAAIHYLAASSRLIVNQMAKARPQTAMDGYKNIWIVKDAVGMHRHRPVMLHKIGDVLDRCARSGAATDRIVQKYIETPLLRNNIKSDVYTWIVLSTLGGRLTVWLHRTCVVQPYAHKFSLQRDAVKTGHFERFKTGGLHGMLRASALICGLKQLGSKMRRSAKSADKLSQRRVNGNDSDAEHGDHVYTAVRRSVVSAVTAAAASSSINLRPNCLELFRGTFVLGDDLRPWLIDIVSDDPCLAADREEHDRLASPAATRATRTVVQGVAKMLIDIGRRDRVAARCGMFDVVHECPLSTGAKSYVPRLFASASKSSIAKRQVAKRASKRPNMSRRVSLRANHSDAFHQQYWWNDDNIHTYVEMISADDVQEPQLHDRPRLATGMLTAMSALTEDDADLFIGSAENDGHRDPIESRRCLKLLDKYKTKITSVQRIYKSIIRRNRNNKKPICRNNASISNFSGGFRLESKYPWCIIEVKSIYTSIQTFSNSFQKNQFFYMIVNRKLITITEIFDFSENLFLEVSIKKFWVSNFCTKYVKITKIDCVYILVVSSFKAKKFNFKFSINFPSNSYRENWKRHYRKKCYNLNFGVFIRPLIYKPPYTNWQLLEIISYRRSFFVYNDIPIIGFTFNS</sequence>
<protein>
    <submittedName>
        <fullName evidence="7">Uncharacterized protein</fullName>
    </submittedName>
</protein>
<dbReference type="GO" id="GO:0005930">
    <property type="term" value="C:axoneme"/>
    <property type="evidence" value="ECO:0007669"/>
    <property type="project" value="TreeGrafter"/>
</dbReference>